<sequence length="153" mass="17756">MNNTIKVVAGWLVLLLVLYVFLSSLPYTFTSYAIESLYIFFTFGAWMSYFLGGMISELFVQYSSYVINSSKLFTFLIVLSPIIFWYLRKDLHFISGLMVLVMMYSVLFYLFILLNWIVKWNQNGQIQTDSGLVNVVFSILVLGVVMFLLNKRA</sequence>
<keyword evidence="1" id="KW-1133">Transmembrane helix</keyword>
<dbReference type="AlphaFoldDB" id="A5CWC4"/>
<keyword evidence="3" id="KW-1185">Reference proteome</keyword>
<dbReference type="OrthoDB" id="9791120at2"/>
<feature type="transmembrane region" description="Helical" evidence="1">
    <location>
        <begin position="72"/>
        <end position="87"/>
    </location>
</feature>
<gene>
    <name evidence="2" type="ordered locus">COSY_0628</name>
</gene>
<organism evidence="2 3">
    <name type="scientific">Vesicomyosocius okutanii subsp. Calyptogena okutanii (strain HA)</name>
    <dbReference type="NCBI Taxonomy" id="412965"/>
    <lineage>
        <taxon>Bacteria</taxon>
        <taxon>Pseudomonadati</taxon>
        <taxon>Pseudomonadota</taxon>
        <taxon>Gammaproteobacteria</taxon>
        <taxon>Candidatus Pseudothioglobaceae</taxon>
        <taxon>Candidatus Vesicomyidisocius</taxon>
    </lineage>
</organism>
<protein>
    <submittedName>
        <fullName evidence="2">Uncharacterized protein</fullName>
    </submittedName>
</protein>
<dbReference type="KEGG" id="vok:COSY_0628"/>
<keyword evidence="1" id="KW-0472">Membrane</keyword>
<evidence type="ECO:0000313" key="2">
    <source>
        <dbReference type="EMBL" id="BAF61741.1"/>
    </source>
</evidence>
<dbReference type="RefSeq" id="WP_011930011.1">
    <property type="nucleotide sequence ID" value="NC_009465.1"/>
</dbReference>
<feature type="transmembrane region" description="Helical" evidence="1">
    <location>
        <begin position="38"/>
        <end position="60"/>
    </location>
</feature>
<dbReference type="STRING" id="412965.COSY_0628"/>
<evidence type="ECO:0000256" key="1">
    <source>
        <dbReference type="SAM" id="Phobius"/>
    </source>
</evidence>
<proteinExistence type="predicted"/>
<name>A5CWC4_VESOH</name>
<feature type="transmembrane region" description="Helical" evidence="1">
    <location>
        <begin position="93"/>
        <end position="118"/>
    </location>
</feature>
<dbReference type="EMBL" id="AP009247">
    <property type="protein sequence ID" value="BAF61741.1"/>
    <property type="molecule type" value="Genomic_DNA"/>
</dbReference>
<keyword evidence="1" id="KW-0812">Transmembrane</keyword>
<dbReference type="HOGENOM" id="CLU_123866_0_0_6"/>
<dbReference type="Proteomes" id="UP000000247">
    <property type="component" value="Chromosome"/>
</dbReference>
<reference evidence="3" key="1">
    <citation type="journal article" date="2007" name="Curr. Biol.">
        <title>Reduced genome of the thioautotrophic intracellular symbiont in a deep-sea clam, Calyptogena okutanii.</title>
        <authorList>
            <person name="Kuwahara H."/>
            <person name="Yoshida T."/>
            <person name="Takaki Y."/>
            <person name="Shimamura S."/>
            <person name="Nishi S."/>
            <person name="Harada M."/>
            <person name="Matsuyama K."/>
            <person name="Takishita K."/>
            <person name="Kawato M."/>
            <person name="Uematsu K."/>
            <person name="Fujiwara Y."/>
            <person name="Sato T."/>
            <person name="Kato C."/>
            <person name="Kitagawa M."/>
            <person name="Kato I."/>
            <person name="Maruyama T."/>
        </authorList>
    </citation>
    <scope>NUCLEOTIDE SEQUENCE [LARGE SCALE GENOMIC DNA]</scope>
    <source>
        <strain evidence="3">HA</strain>
    </source>
</reference>
<feature type="transmembrane region" description="Helical" evidence="1">
    <location>
        <begin position="130"/>
        <end position="149"/>
    </location>
</feature>
<accession>A5CWC4</accession>
<evidence type="ECO:0000313" key="3">
    <source>
        <dbReference type="Proteomes" id="UP000000247"/>
    </source>
</evidence>